<reference evidence="3 4" key="1">
    <citation type="journal article" date="2018" name="Front. Plant Sci.">
        <title>Red Clover (Trifolium pratense) and Zigzag Clover (T. medium) - A Picture of Genomic Similarities and Differences.</title>
        <authorList>
            <person name="Dluhosova J."/>
            <person name="Istvanek J."/>
            <person name="Nedelnik J."/>
            <person name="Repkova J."/>
        </authorList>
    </citation>
    <scope>NUCLEOTIDE SEQUENCE [LARGE SCALE GENOMIC DNA]</scope>
    <source>
        <strain evidence="4">cv. 10/8</strain>
        <tissue evidence="3">Leaf</tissue>
    </source>
</reference>
<sequence>MKETGFVSGTGARRRPPPRKVPPACVLLFVLLAAQCAVLWAQGASAGYKFLL</sequence>
<feature type="non-terminal residue" evidence="3">
    <location>
        <position position="52"/>
    </location>
</feature>
<keyword evidence="2" id="KW-0812">Transmembrane</keyword>
<dbReference type="AlphaFoldDB" id="A0A392S2S8"/>
<name>A0A392S2S8_9FABA</name>
<feature type="transmembrane region" description="Helical" evidence="2">
    <location>
        <begin position="21"/>
        <end position="42"/>
    </location>
</feature>
<evidence type="ECO:0000256" key="2">
    <source>
        <dbReference type="SAM" id="Phobius"/>
    </source>
</evidence>
<dbReference type="Proteomes" id="UP000265520">
    <property type="component" value="Unassembled WGS sequence"/>
</dbReference>
<keyword evidence="2" id="KW-1133">Transmembrane helix</keyword>
<dbReference type="EMBL" id="LXQA010303017">
    <property type="protein sequence ID" value="MCI42320.1"/>
    <property type="molecule type" value="Genomic_DNA"/>
</dbReference>
<protein>
    <submittedName>
        <fullName evidence="3">Uncharacterized protein</fullName>
    </submittedName>
</protein>
<evidence type="ECO:0000313" key="4">
    <source>
        <dbReference type="Proteomes" id="UP000265520"/>
    </source>
</evidence>
<evidence type="ECO:0000256" key="1">
    <source>
        <dbReference type="SAM" id="MobiDB-lite"/>
    </source>
</evidence>
<evidence type="ECO:0000313" key="3">
    <source>
        <dbReference type="EMBL" id="MCI42320.1"/>
    </source>
</evidence>
<keyword evidence="4" id="KW-1185">Reference proteome</keyword>
<organism evidence="3 4">
    <name type="scientific">Trifolium medium</name>
    <dbReference type="NCBI Taxonomy" id="97028"/>
    <lineage>
        <taxon>Eukaryota</taxon>
        <taxon>Viridiplantae</taxon>
        <taxon>Streptophyta</taxon>
        <taxon>Embryophyta</taxon>
        <taxon>Tracheophyta</taxon>
        <taxon>Spermatophyta</taxon>
        <taxon>Magnoliopsida</taxon>
        <taxon>eudicotyledons</taxon>
        <taxon>Gunneridae</taxon>
        <taxon>Pentapetalae</taxon>
        <taxon>rosids</taxon>
        <taxon>fabids</taxon>
        <taxon>Fabales</taxon>
        <taxon>Fabaceae</taxon>
        <taxon>Papilionoideae</taxon>
        <taxon>50 kb inversion clade</taxon>
        <taxon>NPAAA clade</taxon>
        <taxon>Hologalegina</taxon>
        <taxon>IRL clade</taxon>
        <taxon>Trifolieae</taxon>
        <taxon>Trifolium</taxon>
    </lineage>
</organism>
<feature type="region of interest" description="Disordered" evidence="1">
    <location>
        <begin position="1"/>
        <end position="20"/>
    </location>
</feature>
<keyword evidence="2" id="KW-0472">Membrane</keyword>
<proteinExistence type="predicted"/>
<comment type="caution">
    <text evidence="3">The sequence shown here is derived from an EMBL/GenBank/DDBJ whole genome shotgun (WGS) entry which is preliminary data.</text>
</comment>
<accession>A0A392S2S8</accession>